<reference evidence="2 3" key="1">
    <citation type="submission" date="2019-07" db="EMBL/GenBank/DDBJ databases">
        <title>Genomes of Cafeteria roenbergensis.</title>
        <authorList>
            <person name="Fischer M.G."/>
            <person name="Hackl T."/>
            <person name="Roman M."/>
        </authorList>
    </citation>
    <scope>NUCLEOTIDE SEQUENCE [LARGE SCALE GENOMIC DNA]</scope>
    <source>
        <strain evidence="2 3">RCC970-E3</strain>
    </source>
</reference>
<name>A0A5A8DDA5_CAFRO</name>
<dbReference type="Proteomes" id="UP000324907">
    <property type="component" value="Unassembled WGS sequence"/>
</dbReference>
<evidence type="ECO:0000256" key="1">
    <source>
        <dbReference type="SAM" id="MobiDB-lite"/>
    </source>
</evidence>
<proteinExistence type="predicted"/>
<evidence type="ECO:0000313" key="2">
    <source>
        <dbReference type="EMBL" id="KAA0163188.1"/>
    </source>
</evidence>
<feature type="region of interest" description="Disordered" evidence="1">
    <location>
        <begin position="247"/>
        <end position="267"/>
    </location>
</feature>
<feature type="compositionally biased region" description="Low complexity" evidence="1">
    <location>
        <begin position="529"/>
        <end position="541"/>
    </location>
</feature>
<protein>
    <submittedName>
        <fullName evidence="2">Uncharacterized protein</fullName>
    </submittedName>
</protein>
<dbReference type="AlphaFoldDB" id="A0A5A8DDA5"/>
<organism evidence="2 3">
    <name type="scientific">Cafeteria roenbergensis</name>
    <name type="common">Marine flagellate</name>
    <dbReference type="NCBI Taxonomy" id="33653"/>
    <lineage>
        <taxon>Eukaryota</taxon>
        <taxon>Sar</taxon>
        <taxon>Stramenopiles</taxon>
        <taxon>Bigyra</taxon>
        <taxon>Opalozoa</taxon>
        <taxon>Bicosoecida</taxon>
        <taxon>Cafeteriaceae</taxon>
        <taxon>Cafeteria</taxon>
    </lineage>
</organism>
<feature type="region of interest" description="Disordered" evidence="1">
    <location>
        <begin position="519"/>
        <end position="547"/>
    </location>
</feature>
<gene>
    <name evidence="2" type="ORF">FNF28_04412</name>
</gene>
<dbReference type="EMBL" id="VLTL01000071">
    <property type="protein sequence ID" value="KAA0163188.1"/>
    <property type="molecule type" value="Genomic_DNA"/>
</dbReference>
<comment type="caution">
    <text evidence="2">The sequence shown here is derived from an EMBL/GenBank/DDBJ whole genome shotgun (WGS) entry which is preliminary data.</text>
</comment>
<evidence type="ECO:0000313" key="3">
    <source>
        <dbReference type="Proteomes" id="UP000324907"/>
    </source>
</evidence>
<feature type="compositionally biased region" description="Low complexity" evidence="1">
    <location>
        <begin position="255"/>
        <end position="265"/>
    </location>
</feature>
<accession>A0A5A8DDA5</accession>
<feature type="region of interest" description="Disordered" evidence="1">
    <location>
        <begin position="1"/>
        <end position="23"/>
    </location>
</feature>
<sequence length="642" mass="64485">MASASASGAAPAPTALPSGFPPGVWERPSPLDGMWASAAAYSAAHFRRGLSPTGNPLPPALASWLRRAPGLDALKGGGGVDPGTWLSRWSAEVVAEAALPTSDPTPRWHSAAALVWASSLAGDAASAGPLWGAASAAATDALDIRRALDPTWEPGRLALVTARALGFLASSGLLLQLRACAPSSSAGPDEDPSAKEPSGLAGGAAPSLEEQAAEDAIPLPPTVGTASPVAAGGAAPAHDLVDLAAREDTSREAASRSGGSDASRGTWPHAALANEGVSAREARSHALAALTPAALESLWAAAAWGASTVDTDTLSVATLCPLKEMARPPSGIRGVVSAAAFVRSLSSGWPVESLDWEQCLYTAASCVDALVRADGSGSADTLTRAANAVVSALRKAAGDFAASVCEASSGLLARRMGSGNLRRVLLLFGGDRAHTLLSAVSAAATAAPRSALLDGRLALRLSVLAWSSVVPVPQSLLRGVSDEVPGWRVPPCLSGDPATSCARSDLLFIWGLVKGDPTPSAMPAHPRSSKGSSPKPARAAASGGGSGKALSRQLMALVGLSPAEASRAVSGGVSDAVFWKDIASLAPPRRMAELRRLVAAAGGDPAAAAMWQGLVDAGASGSATSLDALLRGLSPARVKSRR</sequence>
<feature type="compositionally biased region" description="Low complexity" evidence="1">
    <location>
        <begin position="1"/>
        <end position="18"/>
    </location>
</feature>
<feature type="region of interest" description="Disordered" evidence="1">
    <location>
        <begin position="182"/>
        <end position="209"/>
    </location>
</feature>